<evidence type="ECO:0000313" key="10">
    <source>
        <dbReference type="Proteomes" id="UP000178977"/>
    </source>
</evidence>
<accession>A0A1G2LC40</accession>
<gene>
    <name evidence="9" type="ORF">A3A44_00155</name>
</gene>
<keyword evidence="7" id="KW-0812">Transmembrane</keyword>
<dbReference type="PRINTS" id="PR00344">
    <property type="entry name" value="BCTRLSENSOR"/>
</dbReference>
<dbReference type="SUPFAM" id="SSF47384">
    <property type="entry name" value="Homodimeric domain of signal transducing histidine kinase"/>
    <property type="match status" value="1"/>
</dbReference>
<feature type="transmembrane region" description="Helical" evidence="7">
    <location>
        <begin position="56"/>
        <end position="75"/>
    </location>
</feature>
<dbReference type="AlphaFoldDB" id="A0A1G2LC40"/>
<dbReference type="GO" id="GO:0000155">
    <property type="term" value="F:phosphorelay sensor kinase activity"/>
    <property type="evidence" value="ECO:0007669"/>
    <property type="project" value="InterPro"/>
</dbReference>
<dbReference type="CDD" id="cd00082">
    <property type="entry name" value="HisKA"/>
    <property type="match status" value="1"/>
</dbReference>
<evidence type="ECO:0000256" key="7">
    <source>
        <dbReference type="SAM" id="Phobius"/>
    </source>
</evidence>
<evidence type="ECO:0000256" key="2">
    <source>
        <dbReference type="ARBA" id="ARBA00012438"/>
    </source>
</evidence>
<keyword evidence="6" id="KW-0902">Two-component regulatory system</keyword>
<dbReference type="EC" id="2.7.13.3" evidence="2"/>
<dbReference type="Proteomes" id="UP000178977">
    <property type="component" value="Unassembled WGS sequence"/>
</dbReference>
<dbReference type="Gene3D" id="1.10.287.130">
    <property type="match status" value="1"/>
</dbReference>
<dbReference type="Pfam" id="PF00512">
    <property type="entry name" value="HisKA"/>
    <property type="match status" value="1"/>
</dbReference>
<dbReference type="SUPFAM" id="SSF55874">
    <property type="entry name" value="ATPase domain of HSP90 chaperone/DNA topoisomerase II/histidine kinase"/>
    <property type="match status" value="1"/>
</dbReference>
<evidence type="ECO:0000256" key="5">
    <source>
        <dbReference type="ARBA" id="ARBA00022777"/>
    </source>
</evidence>
<dbReference type="InterPro" id="IPR005467">
    <property type="entry name" value="His_kinase_dom"/>
</dbReference>
<dbReference type="InterPro" id="IPR036890">
    <property type="entry name" value="HATPase_C_sf"/>
</dbReference>
<evidence type="ECO:0000256" key="4">
    <source>
        <dbReference type="ARBA" id="ARBA00022679"/>
    </source>
</evidence>
<dbReference type="EMBL" id="MHQT01000041">
    <property type="protein sequence ID" value="OHA08401.1"/>
    <property type="molecule type" value="Genomic_DNA"/>
</dbReference>
<keyword evidence="5" id="KW-0418">Kinase</keyword>
<evidence type="ECO:0000259" key="8">
    <source>
        <dbReference type="PROSITE" id="PS50109"/>
    </source>
</evidence>
<sequence>MPNPIRRLNVITECRSARLSLWSCPPFLFIVMGFVDISAMLGSYLLANRFLDESQVILLITAVAVLIFVIGNFIIQGFNQIAEANRIKTEFIAVVSHQLRSPLSVFKWVLDAVAHAKGGAPRDSTTESYLAMLRENAEKMIQLVNMLLEVSRLEAGRMVVRAEPVRLDLLTDEAVRAYAAYARASNVAIRYPSPPHFPPARGDREKMKMVIQNLMDNAIRYSKSGGEAVIALAFRNPHTIEWTIRDAGIGIAPEDQRHIFEKFYRTRQAAQRQVRGSGLGLYIARSLIIAQGGNMGFESFPGRGTTFWFTLPVFVSSPSTQIIRIMGVFPV</sequence>
<evidence type="ECO:0000256" key="3">
    <source>
        <dbReference type="ARBA" id="ARBA00022553"/>
    </source>
</evidence>
<feature type="transmembrane region" description="Helical" evidence="7">
    <location>
        <begin position="27"/>
        <end position="47"/>
    </location>
</feature>
<dbReference type="SMART" id="SM00388">
    <property type="entry name" value="HisKA"/>
    <property type="match status" value="1"/>
</dbReference>
<dbReference type="CDD" id="cd00075">
    <property type="entry name" value="HATPase"/>
    <property type="match status" value="1"/>
</dbReference>
<dbReference type="SMART" id="SM00387">
    <property type="entry name" value="HATPase_c"/>
    <property type="match status" value="1"/>
</dbReference>
<comment type="catalytic activity">
    <reaction evidence="1">
        <text>ATP + protein L-histidine = ADP + protein N-phospho-L-histidine.</text>
        <dbReference type="EC" id="2.7.13.3"/>
    </reaction>
</comment>
<proteinExistence type="predicted"/>
<dbReference type="PANTHER" id="PTHR43711:SF31">
    <property type="entry name" value="HISTIDINE KINASE"/>
    <property type="match status" value="1"/>
</dbReference>
<name>A0A1G2LC40_9BACT</name>
<evidence type="ECO:0000256" key="6">
    <source>
        <dbReference type="ARBA" id="ARBA00023012"/>
    </source>
</evidence>
<dbReference type="InterPro" id="IPR036097">
    <property type="entry name" value="HisK_dim/P_sf"/>
</dbReference>
<evidence type="ECO:0000256" key="1">
    <source>
        <dbReference type="ARBA" id="ARBA00000085"/>
    </source>
</evidence>
<dbReference type="Gene3D" id="3.30.565.10">
    <property type="entry name" value="Histidine kinase-like ATPase, C-terminal domain"/>
    <property type="match status" value="1"/>
</dbReference>
<keyword evidence="4" id="KW-0808">Transferase</keyword>
<dbReference type="Pfam" id="PF02518">
    <property type="entry name" value="HATPase_c"/>
    <property type="match status" value="1"/>
</dbReference>
<dbReference type="InterPro" id="IPR004358">
    <property type="entry name" value="Sig_transdc_His_kin-like_C"/>
</dbReference>
<comment type="caution">
    <text evidence="9">The sequence shown here is derived from an EMBL/GenBank/DDBJ whole genome shotgun (WGS) entry which is preliminary data.</text>
</comment>
<organism evidence="9 10">
    <name type="scientific">Candidatus Sungbacteria bacterium RIFCSPLOWO2_01_FULL_60_25</name>
    <dbReference type="NCBI Taxonomy" id="1802281"/>
    <lineage>
        <taxon>Bacteria</taxon>
        <taxon>Candidatus Sungiibacteriota</taxon>
    </lineage>
</organism>
<dbReference type="InterPro" id="IPR050736">
    <property type="entry name" value="Sensor_HK_Regulatory"/>
</dbReference>
<feature type="domain" description="Histidine kinase" evidence="8">
    <location>
        <begin position="94"/>
        <end position="315"/>
    </location>
</feature>
<dbReference type="STRING" id="1802281.A3A44_00155"/>
<reference evidence="9 10" key="1">
    <citation type="journal article" date="2016" name="Nat. Commun.">
        <title>Thousands of microbial genomes shed light on interconnected biogeochemical processes in an aquifer system.</title>
        <authorList>
            <person name="Anantharaman K."/>
            <person name="Brown C.T."/>
            <person name="Hug L.A."/>
            <person name="Sharon I."/>
            <person name="Castelle C.J."/>
            <person name="Probst A.J."/>
            <person name="Thomas B.C."/>
            <person name="Singh A."/>
            <person name="Wilkins M.J."/>
            <person name="Karaoz U."/>
            <person name="Brodie E.L."/>
            <person name="Williams K.H."/>
            <person name="Hubbard S.S."/>
            <person name="Banfield J.F."/>
        </authorList>
    </citation>
    <scope>NUCLEOTIDE SEQUENCE [LARGE SCALE GENOMIC DNA]</scope>
</reference>
<evidence type="ECO:0000313" key="9">
    <source>
        <dbReference type="EMBL" id="OHA08401.1"/>
    </source>
</evidence>
<keyword evidence="7" id="KW-0472">Membrane</keyword>
<dbReference type="InterPro" id="IPR003661">
    <property type="entry name" value="HisK_dim/P_dom"/>
</dbReference>
<dbReference type="PANTHER" id="PTHR43711">
    <property type="entry name" value="TWO-COMPONENT HISTIDINE KINASE"/>
    <property type="match status" value="1"/>
</dbReference>
<keyword evidence="3" id="KW-0597">Phosphoprotein</keyword>
<dbReference type="InterPro" id="IPR003594">
    <property type="entry name" value="HATPase_dom"/>
</dbReference>
<protein>
    <recommendedName>
        <fullName evidence="2">histidine kinase</fullName>
        <ecNumber evidence="2">2.7.13.3</ecNumber>
    </recommendedName>
</protein>
<dbReference type="PROSITE" id="PS50109">
    <property type="entry name" value="HIS_KIN"/>
    <property type="match status" value="1"/>
</dbReference>
<dbReference type="FunFam" id="3.30.565.10:FF:000006">
    <property type="entry name" value="Sensor histidine kinase WalK"/>
    <property type="match status" value="1"/>
</dbReference>
<keyword evidence="7" id="KW-1133">Transmembrane helix</keyword>